<dbReference type="Proteomes" id="UP000887577">
    <property type="component" value="Unplaced"/>
</dbReference>
<organism evidence="2 3">
    <name type="scientific">Panagrolaimus superbus</name>
    <dbReference type="NCBI Taxonomy" id="310955"/>
    <lineage>
        <taxon>Eukaryota</taxon>
        <taxon>Metazoa</taxon>
        <taxon>Ecdysozoa</taxon>
        <taxon>Nematoda</taxon>
        <taxon>Chromadorea</taxon>
        <taxon>Rhabditida</taxon>
        <taxon>Tylenchina</taxon>
        <taxon>Panagrolaimomorpha</taxon>
        <taxon>Panagrolaimoidea</taxon>
        <taxon>Panagrolaimidae</taxon>
        <taxon>Panagrolaimus</taxon>
    </lineage>
</organism>
<dbReference type="WBParaSite" id="PSU_v2.g21463.t1">
    <property type="protein sequence ID" value="PSU_v2.g21463.t1"/>
    <property type="gene ID" value="PSU_v2.g21463"/>
</dbReference>
<accession>A0A914YM98</accession>
<reference evidence="3" key="1">
    <citation type="submission" date="2022-11" db="UniProtKB">
        <authorList>
            <consortium name="WormBaseParasite"/>
        </authorList>
    </citation>
    <scope>IDENTIFICATION</scope>
</reference>
<keyword evidence="2" id="KW-1185">Reference proteome</keyword>
<evidence type="ECO:0000313" key="3">
    <source>
        <dbReference type="WBParaSite" id="PSU_v2.g21463.t1"/>
    </source>
</evidence>
<protein>
    <submittedName>
        <fullName evidence="3">Uncharacterized protein</fullName>
    </submittedName>
</protein>
<evidence type="ECO:0000256" key="1">
    <source>
        <dbReference type="SAM" id="MobiDB-lite"/>
    </source>
</evidence>
<evidence type="ECO:0000313" key="2">
    <source>
        <dbReference type="Proteomes" id="UP000887577"/>
    </source>
</evidence>
<feature type="compositionally biased region" description="Low complexity" evidence="1">
    <location>
        <begin position="33"/>
        <end position="52"/>
    </location>
</feature>
<proteinExistence type="predicted"/>
<name>A0A914YM98_9BILA</name>
<dbReference type="AlphaFoldDB" id="A0A914YM98"/>
<feature type="region of interest" description="Disordered" evidence="1">
    <location>
        <begin position="33"/>
        <end position="56"/>
    </location>
</feature>
<sequence length="160" mass="17561">MILSMMEVRQAYSDKQKSKQKFANSSSAVTSVTAPSTAAASSNSTTVPPTSAGKLVPTTDIDHQYENLLKPKVHPPIATTDKIGAQLYDNPEAGDTVRKMVLLGDKIDIYYSNNVFCADLTAKTITAFLECQKAIVLLWNQLIQPLQLLSLTQMVHEKDF</sequence>